<name>A0A0F9PQF8_9ZZZZ</name>
<dbReference type="InterPro" id="IPR001878">
    <property type="entry name" value="Znf_CCHC"/>
</dbReference>
<dbReference type="PROSITE" id="PS50158">
    <property type="entry name" value="ZF_CCHC"/>
    <property type="match status" value="1"/>
</dbReference>
<dbReference type="GO" id="GO:0003676">
    <property type="term" value="F:nucleic acid binding"/>
    <property type="evidence" value="ECO:0007669"/>
    <property type="project" value="InterPro"/>
</dbReference>
<protein>
    <recommendedName>
        <fullName evidence="2">CCHC-type domain-containing protein</fullName>
    </recommendedName>
</protein>
<dbReference type="InterPro" id="IPR036875">
    <property type="entry name" value="Znf_CCHC_sf"/>
</dbReference>
<dbReference type="EMBL" id="LAZR01002252">
    <property type="protein sequence ID" value="KKN32444.1"/>
    <property type="molecule type" value="Genomic_DNA"/>
</dbReference>
<evidence type="ECO:0000259" key="2">
    <source>
        <dbReference type="PROSITE" id="PS50158"/>
    </source>
</evidence>
<reference evidence="3" key="1">
    <citation type="journal article" date="2015" name="Nature">
        <title>Complex archaea that bridge the gap between prokaryotes and eukaryotes.</title>
        <authorList>
            <person name="Spang A."/>
            <person name="Saw J.H."/>
            <person name="Jorgensen S.L."/>
            <person name="Zaremba-Niedzwiedzka K."/>
            <person name="Martijn J."/>
            <person name="Lind A.E."/>
            <person name="van Eijk R."/>
            <person name="Schleper C."/>
            <person name="Guy L."/>
            <person name="Ettema T.J."/>
        </authorList>
    </citation>
    <scope>NUCLEOTIDE SEQUENCE</scope>
</reference>
<sequence length="68" mass="7750">MRSKIEGPCTWCGDPGHWRPDCPELRDYVKRVWRGEDRGPYMLELVLIDGIAFASGLAFGVLIGRSWL</sequence>
<keyword evidence="1" id="KW-0812">Transmembrane</keyword>
<proteinExistence type="predicted"/>
<dbReference type="SUPFAM" id="SSF57756">
    <property type="entry name" value="Retrovirus zinc finger-like domains"/>
    <property type="match status" value="1"/>
</dbReference>
<feature type="domain" description="CCHC-type" evidence="2">
    <location>
        <begin position="9"/>
        <end position="24"/>
    </location>
</feature>
<comment type="caution">
    <text evidence="3">The sequence shown here is derived from an EMBL/GenBank/DDBJ whole genome shotgun (WGS) entry which is preliminary data.</text>
</comment>
<dbReference type="GO" id="GO:0008270">
    <property type="term" value="F:zinc ion binding"/>
    <property type="evidence" value="ECO:0007669"/>
    <property type="project" value="InterPro"/>
</dbReference>
<evidence type="ECO:0000256" key="1">
    <source>
        <dbReference type="SAM" id="Phobius"/>
    </source>
</evidence>
<keyword evidence="1" id="KW-0472">Membrane</keyword>
<keyword evidence="1" id="KW-1133">Transmembrane helix</keyword>
<evidence type="ECO:0000313" key="3">
    <source>
        <dbReference type="EMBL" id="KKN32444.1"/>
    </source>
</evidence>
<feature type="transmembrane region" description="Helical" evidence="1">
    <location>
        <begin position="41"/>
        <end position="63"/>
    </location>
</feature>
<dbReference type="Pfam" id="PF00098">
    <property type="entry name" value="zf-CCHC"/>
    <property type="match status" value="1"/>
</dbReference>
<accession>A0A0F9PQF8</accession>
<dbReference type="AlphaFoldDB" id="A0A0F9PQF8"/>
<organism evidence="3">
    <name type="scientific">marine sediment metagenome</name>
    <dbReference type="NCBI Taxonomy" id="412755"/>
    <lineage>
        <taxon>unclassified sequences</taxon>
        <taxon>metagenomes</taxon>
        <taxon>ecological metagenomes</taxon>
    </lineage>
</organism>
<gene>
    <name evidence="3" type="ORF">LCGC14_0813610</name>
</gene>